<proteinExistence type="predicted"/>
<dbReference type="AlphaFoldDB" id="A0A221T0Y2"/>
<dbReference type="EMBL" id="CP021082">
    <property type="protein sequence ID" value="ASN82557.1"/>
    <property type="molecule type" value="Genomic_DNA"/>
</dbReference>
<reference evidence="1 2" key="1">
    <citation type="submission" date="2017-05" db="EMBL/GenBank/DDBJ databases">
        <title>The complete genome sequence of Deinococcus ficus isolated from the rhizosphere of the Ficus religiosa L. in Taiwan.</title>
        <authorList>
            <person name="Wu K.-M."/>
            <person name="Liao T.-L."/>
            <person name="Liu Y.-M."/>
            <person name="Young C.-C."/>
            <person name="Tsai S.-F."/>
        </authorList>
    </citation>
    <scope>NUCLEOTIDE SEQUENCE [LARGE SCALE GENOMIC DNA]</scope>
    <source>
        <strain evidence="1 2">CC-FR2-10</strain>
        <plasmid evidence="2">pdfi1</plasmid>
    </source>
</reference>
<organism evidence="1 2">
    <name type="scientific">Deinococcus ficus</name>
    <dbReference type="NCBI Taxonomy" id="317577"/>
    <lineage>
        <taxon>Bacteria</taxon>
        <taxon>Thermotogati</taxon>
        <taxon>Deinococcota</taxon>
        <taxon>Deinococci</taxon>
        <taxon>Deinococcales</taxon>
        <taxon>Deinococcaceae</taxon>
        <taxon>Deinococcus</taxon>
    </lineage>
</organism>
<dbReference type="RefSeq" id="WP_027463711.1">
    <property type="nucleotide sequence ID" value="NZ_CP021082.1"/>
</dbReference>
<dbReference type="KEGG" id="dfc:DFI_15380"/>
<keyword evidence="2" id="KW-1185">Reference proteome</keyword>
<keyword evidence="1" id="KW-0614">Plasmid</keyword>
<accession>A0A221T0Y2</accession>
<evidence type="ECO:0000313" key="1">
    <source>
        <dbReference type="EMBL" id="ASN82557.1"/>
    </source>
</evidence>
<geneLocation type="plasmid" evidence="2">
    <name>pdfi1</name>
</geneLocation>
<gene>
    <name evidence="1" type="ORF">DFI_15380</name>
</gene>
<protein>
    <submittedName>
        <fullName evidence="1">Uncharacterized protein</fullName>
    </submittedName>
</protein>
<name>A0A221T0Y2_9DEIO</name>
<dbReference type="Proteomes" id="UP000259030">
    <property type="component" value="Plasmid pDFI1"/>
</dbReference>
<sequence length="152" mass="16821">MKLLEISFRVQPELPGWIQQAAPYRECPAGTPLEPGEEMEFEFENDAGVLMWWTGRLTGARTFNPAMYGPHRLRLGAWGSAGARRAAEDFLNAAWLQGNAESPDLLRDLARLTPGDEVNLREEGHAVRERETVLVWTGLSAFHGGPPQAGIP</sequence>
<evidence type="ECO:0000313" key="2">
    <source>
        <dbReference type="Proteomes" id="UP000259030"/>
    </source>
</evidence>